<keyword evidence="2" id="KW-1185">Reference proteome</keyword>
<evidence type="ECO:0008006" key="3">
    <source>
        <dbReference type="Google" id="ProtNLM"/>
    </source>
</evidence>
<dbReference type="EMBL" id="JARWAO010000001">
    <property type="protein sequence ID" value="MDR5894525.1"/>
    <property type="molecule type" value="Genomic_DNA"/>
</dbReference>
<comment type="caution">
    <text evidence="1">The sequence shown here is derived from an EMBL/GenBank/DDBJ whole genome shotgun (WGS) entry which is preliminary data.</text>
</comment>
<evidence type="ECO:0000313" key="2">
    <source>
        <dbReference type="Proteomes" id="UP001269375"/>
    </source>
</evidence>
<reference evidence="1 2" key="1">
    <citation type="submission" date="2023-04" db="EMBL/GenBank/DDBJ databases">
        <title>A long-awaited taxogenomic arrangement of the family Halomonadaceae.</title>
        <authorList>
            <person name="De La Haba R."/>
            <person name="Chuvochina M."/>
            <person name="Wittouck S."/>
            <person name="Arahal D.R."/>
            <person name="Sanchez-Porro C."/>
            <person name="Hugenholtz P."/>
            <person name="Ventosa A."/>
        </authorList>
    </citation>
    <scope>NUCLEOTIDE SEQUENCE [LARGE SCALE GENOMIC DNA]</scope>
    <source>
        <strain evidence="1 2">DSM 22428</strain>
    </source>
</reference>
<accession>A0ABU1GR85</accession>
<dbReference type="RefSeq" id="WP_251593408.1">
    <property type="nucleotide sequence ID" value="NZ_JAMLJI010000002.1"/>
</dbReference>
<protein>
    <recommendedName>
        <fullName evidence="3">DUF2789 family protein</fullName>
    </recommendedName>
</protein>
<dbReference type="Proteomes" id="UP001269375">
    <property type="component" value="Unassembled WGS sequence"/>
</dbReference>
<gene>
    <name evidence="1" type="ORF">QC825_00390</name>
</gene>
<organism evidence="1 2">
    <name type="scientific">Larsenimonas suaedae</name>
    <dbReference type="NCBI Taxonomy" id="1851019"/>
    <lineage>
        <taxon>Bacteria</taxon>
        <taxon>Pseudomonadati</taxon>
        <taxon>Pseudomonadota</taxon>
        <taxon>Gammaproteobacteria</taxon>
        <taxon>Oceanospirillales</taxon>
        <taxon>Halomonadaceae</taxon>
        <taxon>Larsenimonas</taxon>
    </lineage>
</organism>
<evidence type="ECO:0000313" key="1">
    <source>
        <dbReference type="EMBL" id="MDR5894525.1"/>
    </source>
</evidence>
<sequence>MMLVDLIDEVDFKVALQVHNVPIQDPQASVDVMAQEAFKAWQAGQADGLKPLFEQWIACADAIHPVVLDAIQRWWGPVIET</sequence>
<proteinExistence type="predicted"/>
<name>A0ABU1GR85_9GAMM</name>